<dbReference type="InterPro" id="IPR000477">
    <property type="entry name" value="RT_dom"/>
</dbReference>
<evidence type="ECO:0000313" key="3">
    <source>
        <dbReference type="Proteomes" id="UP000475862"/>
    </source>
</evidence>
<protein>
    <recommendedName>
        <fullName evidence="1">Reverse transcriptase domain-containing protein</fullName>
    </recommendedName>
</protein>
<dbReference type="AlphaFoldDB" id="A0A6G0T151"/>
<dbReference type="SUPFAM" id="SSF56672">
    <property type="entry name" value="DNA/RNA polymerases"/>
    <property type="match status" value="1"/>
</dbReference>
<keyword evidence="3" id="KW-1185">Reference proteome</keyword>
<proteinExistence type="predicted"/>
<evidence type="ECO:0000259" key="1">
    <source>
        <dbReference type="Pfam" id="PF00078"/>
    </source>
</evidence>
<reference evidence="2 3" key="1">
    <citation type="submission" date="2019-08" db="EMBL/GenBank/DDBJ databases">
        <title>The genome of the soybean aphid Biotype 1, its phylome, world population structure and adaptation to the North American continent.</title>
        <authorList>
            <person name="Giordano R."/>
            <person name="Donthu R.K."/>
            <person name="Hernandez A.G."/>
            <person name="Wright C.L."/>
            <person name="Zimin A.V."/>
        </authorList>
    </citation>
    <scope>NUCLEOTIDE SEQUENCE [LARGE SCALE GENOMIC DNA]</scope>
    <source>
        <tissue evidence="2">Whole aphids</tissue>
    </source>
</reference>
<comment type="caution">
    <text evidence="2">The sequence shown here is derived from an EMBL/GenBank/DDBJ whole genome shotgun (WGS) entry which is preliminary data.</text>
</comment>
<dbReference type="PANTHER" id="PTHR47027">
    <property type="entry name" value="REVERSE TRANSCRIPTASE DOMAIN-CONTAINING PROTEIN"/>
    <property type="match status" value="1"/>
</dbReference>
<accession>A0A6G0T151</accession>
<dbReference type="Pfam" id="PF00078">
    <property type="entry name" value="RVT_1"/>
    <property type="match status" value="1"/>
</dbReference>
<feature type="domain" description="Reverse transcriptase" evidence="1">
    <location>
        <begin position="8"/>
        <end position="116"/>
    </location>
</feature>
<evidence type="ECO:0000313" key="2">
    <source>
        <dbReference type="EMBL" id="KAE9523651.1"/>
    </source>
</evidence>
<gene>
    <name evidence="2" type="ORF">AGLY_016203</name>
</gene>
<dbReference type="InterPro" id="IPR043502">
    <property type="entry name" value="DNA/RNA_pol_sf"/>
</dbReference>
<dbReference type="Proteomes" id="UP000475862">
    <property type="component" value="Unassembled WGS sequence"/>
</dbReference>
<sequence>MCTEDTLYRERVEQTMSEAFEVSTGLKQGDSLSPTLFNLAMEKAIREMQIETTGITIGQQQDMERAAKVLERAASKIGLKINMDKTKIMELLGEEDNTDTGSLAFEKVNELSYLGAVLSKNNGWAREIRVRIIKAERAAFALNNSPRVGKPTGKIPQGRPRKRWLDLMEDDLYRMGVQDWKELAQDRDKWRDLVMAVKTLIF</sequence>
<dbReference type="PANTHER" id="PTHR47027:SF20">
    <property type="entry name" value="REVERSE TRANSCRIPTASE-LIKE PROTEIN WITH RNA-DIRECTED DNA POLYMERASE DOMAIN"/>
    <property type="match status" value="1"/>
</dbReference>
<name>A0A6G0T151_APHGL</name>
<dbReference type="EMBL" id="VYZN01000079">
    <property type="protein sequence ID" value="KAE9523651.1"/>
    <property type="molecule type" value="Genomic_DNA"/>
</dbReference>
<dbReference type="GO" id="GO:0071897">
    <property type="term" value="P:DNA biosynthetic process"/>
    <property type="evidence" value="ECO:0007669"/>
    <property type="project" value="UniProtKB-ARBA"/>
</dbReference>
<dbReference type="OrthoDB" id="6625104at2759"/>
<organism evidence="2 3">
    <name type="scientific">Aphis glycines</name>
    <name type="common">Soybean aphid</name>
    <dbReference type="NCBI Taxonomy" id="307491"/>
    <lineage>
        <taxon>Eukaryota</taxon>
        <taxon>Metazoa</taxon>
        <taxon>Ecdysozoa</taxon>
        <taxon>Arthropoda</taxon>
        <taxon>Hexapoda</taxon>
        <taxon>Insecta</taxon>
        <taxon>Pterygota</taxon>
        <taxon>Neoptera</taxon>
        <taxon>Paraneoptera</taxon>
        <taxon>Hemiptera</taxon>
        <taxon>Sternorrhyncha</taxon>
        <taxon>Aphidomorpha</taxon>
        <taxon>Aphidoidea</taxon>
        <taxon>Aphididae</taxon>
        <taxon>Aphidini</taxon>
        <taxon>Aphis</taxon>
        <taxon>Aphis</taxon>
    </lineage>
</organism>